<organism evidence="1 2">
    <name type="scientific">Pholiota conissans</name>
    <dbReference type="NCBI Taxonomy" id="109636"/>
    <lineage>
        <taxon>Eukaryota</taxon>
        <taxon>Fungi</taxon>
        <taxon>Dikarya</taxon>
        <taxon>Basidiomycota</taxon>
        <taxon>Agaricomycotina</taxon>
        <taxon>Agaricomycetes</taxon>
        <taxon>Agaricomycetidae</taxon>
        <taxon>Agaricales</taxon>
        <taxon>Agaricineae</taxon>
        <taxon>Strophariaceae</taxon>
        <taxon>Pholiota</taxon>
    </lineage>
</organism>
<reference evidence="1" key="1">
    <citation type="submission" date="2020-11" db="EMBL/GenBank/DDBJ databases">
        <authorList>
            <consortium name="DOE Joint Genome Institute"/>
            <person name="Ahrendt S."/>
            <person name="Riley R."/>
            <person name="Andreopoulos W."/>
            <person name="Labutti K."/>
            <person name="Pangilinan J."/>
            <person name="Ruiz-Duenas F.J."/>
            <person name="Barrasa J.M."/>
            <person name="Sanchez-Garcia M."/>
            <person name="Camarero S."/>
            <person name="Miyauchi S."/>
            <person name="Serrano A."/>
            <person name="Linde D."/>
            <person name="Babiker R."/>
            <person name="Drula E."/>
            <person name="Ayuso-Fernandez I."/>
            <person name="Pacheco R."/>
            <person name="Padilla G."/>
            <person name="Ferreira P."/>
            <person name="Barriuso J."/>
            <person name="Kellner H."/>
            <person name="Castanera R."/>
            <person name="Alfaro M."/>
            <person name="Ramirez L."/>
            <person name="Pisabarro A.G."/>
            <person name="Kuo A."/>
            <person name="Tritt A."/>
            <person name="Lipzen A."/>
            <person name="He G."/>
            <person name="Yan M."/>
            <person name="Ng V."/>
            <person name="Cullen D."/>
            <person name="Martin F."/>
            <person name="Rosso M.-N."/>
            <person name="Henrissat B."/>
            <person name="Hibbett D."/>
            <person name="Martinez A.T."/>
            <person name="Grigoriev I.V."/>
        </authorList>
    </citation>
    <scope>NUCLEOTIDE SEQUENCE</scope>
    <source>
        <strain evidence="1">CIRM-BRFM 674</strain>
    </source>
</reference>
<evidence type="ECO:0000313" key="1">
    <source>
        <dbReference type="EMBL" id="KAF9481799.1"/>
    </source>
</evidence>
<protein>
    <submittedName>
        <fullName evidence="1">Uncharacterized protein</fullName>
    </submittedName>
</protein>
<sequence length="132" mass="15023">MDLGSSHRFYFLQDLTSFPAMPTDYRYSFFDSFHASPTLNEVQDEDYLEQTVAPVFHSQVMAVPIIVDVAGAVEENSEFKSVDEEAEDEYEVEDEEAFNEADEVTIEEANVTPTWDRPRKGTLKITGQAPYP</sequence>
<keyword evidence="2" id="KW-1185">Reference proteome</keyword>
<comment type="caution">
    <text evidence="1">The sequence shown here is derived from an EMBL/GenBank/DDBJ whole genome shotgun (WGS) entry which is preliminary data.</text>
</comment>
<name>A0A9P5Z894_9AGAR</name>
<proteinExistence type="predicted"/>
<accession>A0A9P5Z894</accession>
<dbReference type="AlphaFoldDB" id="A0A9P5Z894"/>
<dbReference type="EMBL" id="MU155174">
    <property type="protein sequence ID" value="KAF9481799.1"/>
    <property type="molecule type" value="Genomic_DNA"/>
</dbReference>
<dbReference type="Proteomes" id="UP000807469">
    <property type="component" value="Unassembled WGS sequence"/>
</dbReference>
<evidence type="ECO:0000313" key="2">
    <source>
        <dbReference type="Proteomes" id="UP000807469"/>
    </source>
</evidence>
<gene>
    <name evidence="1" type="ORF">BDN70DRAFT_508033</name>
</gene>